<dbReference type="InterPro" id="IPR018060">
    <property type="entry name" value="HTH_AraC"/>
</dbReference>
<proteinExistence type="predicted"/>
<dbReference type="GO" id="GO:0043565">
    <property type="term" value="F:sequence-specific DNA binding"/>
    <property type="evidence" value="ECO:0007669"/>
    <property type="project" value="InterPro"/>
</dbReference>
<dbReference type="InterPro" id="IPR029062">
    <property type="entry name" value="Class_I_gatase-like"/>
</dbReference>
<dbReference type="EMBL" id="QOVF01000002">
    <property type="protein sequence ID" value="KAA0694993.1"/>
    <property type="molecule type" value="Genomic_DNA"/>
</dbReference>
<dbReference type="InterPro" id="IPR009057">
    <property type="entry name" value="Homeodomain-like_sf"/>
</dbReference>
<dbReference type="GO" id="GO:0009893">
    <property type="term" value="P:positive regulation of metabolic process"/>
    <property type="evidence" value="ECO:0007669"/>
    <property type="project" value="UniProtKB-ARBA"/>
</dbReference>
<keyword evidence="2" id="KW-0238">DNA-binding</keyword>
<dbReference type="Proteomes" id="UP000463138">
    <property type="component" value="Unassembled WGS sequence"/>
</dbReference>
<dbReference type="Pfam" id="PF12833">
    <property type="entry name" value="HTH_18"/>
    <property type="match status" value="1"/>
</dbReference>
<dbReference type="Pfam" id="PF01965">
    <property type="entry name" value="DJ-1_PfpI"/>
    <property type="match status" value="1"/>
</dbReference>
<keyword evidence="1" id="KW-0805">Transcription regulation</keyword>
<dbReference type="RefSeq" id="WP_149332656.1">
    <property type="nucleotide sequence ID" value="NZ_QOVF01000002.1"/>
</dbReference>
<dbReference type="InterPro" id="IPR018062">
    <property type="entry name" value="HTH_AraC-typ_CS"/>
</dbReference>
<gene>
    <name evidence="5" type="ORF">DT594_08995</name>
</gene>
<dbReference type="InterPro" id="IPR020449">
    <property type="entry name" value="Tscrpt_reg_AraC-type_HTH"/>
</dbReference>
<dbReference type="SUPFAM" id="SSF46689">
    <property type="entry name" value="Homeodomain-like"/>
    <property type="match status" value="2"/>
</dbReference>
<comment type="caution">
    <text evidence="5">The sequence shown here is derived from an EMBL/GenBank/DDBJ whole genome shotgun (WGS) entry which is preliminary data.</text>
</comment>
<keyword evidence="3" id="KW-0804">Transcription</keyword>
<dbReference type="InterPro" id="IPR052158">
    <property type="entry name" value="INH-QAR"/>
</dbReference>
<keyword evidence="6" id="KW-1185">Reference proteome</keyword>
<accession>A0A7V7GUB2</accession>
<protein>
    <submittedName>
        <fullName evidence="5">GlxA family transcriptional regulator</fullName>
    </submittedName>
</protein>
<evidence type="ECO:0000256" key="1">
    <source>
        <dbReference type="ARBA" id="ARBA00023015"/>
    </source>
</evidence>
<reference evidence="5 6" key="1">
    <citation type="submission" date="2018-07" db="EMBL/GenBank/DDBJ databases">
        <title>Pseudomonas laoshanensis sp. nov., isolated from soil.</title>
        <authorList>
            <person name="Sun J."/>
            <person name="Yu L."/>
            <person name="Wang M."/>
            <person name="Zhang C."/>
        </authorList>
    </citation>
    <scope>NUCLEOTIDE SEQUENCE [LARGE SCALE GENOMIC DNA]</scope>
    <source>
        <strain evidence="5 6">Y22</strain>
    </source>
</reference>
<evidence type="ECO:0000259" key="4">
    <source>
        <dbReference type="PROSITE" id="PS01124"/>
    </source>
</evidence>
<name>A0A7V7GUB2_9GAMM</name>
<evidence type="ECO:0000313" key="6">
    <source>
        <dbReference type="Proteomes" id="UP000463138"/>
    </source>
</evidence>
<dbReference type="Gene3D" id="3.40.50.880">
    <property type="match status" value="1"/>
</dbReference>
<organism evidence="5 6">
    <name type="scientific">Halopseudomonas laoshanensis</name>
    <dbReference type="NCBI Taxonomy" id="2268758"/>
    <lineage>
        <taxon>Bacteria</taxon>
        <taxon>Pseudomonadati</taxon>
        <taxon>Pseudomonadota</taxon>
        <taxon>Gammaproteobacteria</taxon>
        <taxon>Pseudomonadales</taxon>
        <taxon>Pseudomonadaceae</taxon>
        <taxon>Halopseudomonas</taxon>
    </lineage>
</organism>
<dbReference type="InterPro" id="IPR002818">
    <property type="entry name" value="DJ-1/PfpI"/>
</dbReference>
<dbReference type="GO" id="GO:0003700">
    <property type="term" value="F:DNA-binding transcription factor activity"/>
    <property type="evidence" value="ECO:0007669"/>
    <property type="project" value="InterPro"/>
</dbReference>
<dbReference type="PANTHER" id="PTHR43130:SF11">
    <property type="entry name" value="TRANSCRIPTIONAL REGULATORY PROTEIN"/>
    <property type="match status" value="1"/>
</dbReference>
<dbReference type="PRINTS" id="PR00032">
    <property type="entry name" value="HTHARAC"/>
</dbReference>
<evidence type="ECO:0000313" key="5">
    <source>
        <dbReference type="EMBL" id="KAA0694993.1"/>
    </source>
</evidence>
<dbReference type="OrthoDB" id="9803764at2"/>
<sequence length="336" mass="38144">MSPIHPSLIPLRQVAILATDGVIASTLMQAKDFFHMASLRDGRRRGQGLTPGFRTSIVAPDTLPITSFSQDRIATDATLSALRPQLIMLPAFWGDFDQMLERYPDVIPWLQAEHARGTLISAEATGVFWIAAAGLLNGREATTYWRFFEEFSERFPDVILCKDKHITDADNIYCAAGITSGCDLAIHLIERLCGSEVAQAVARDTLYEVQRNYTPGIIGFGGQKLHQDVAILQIQQWLEEHFAEKFRFEDVASQHGMSIRNFMRRFQAATGDKPLHYLQRLRIETAKNLLSTTRRSIKTISYDVGYDDASFFARLFRQHTDLSPNQYRRQFQHSSQ</sequence>
<evidence type="ECO:0000256" key="3">
    <source>
        <dbReference type="ARBA" id="ARBA00023163"/>
    </source>
</evidence>
<dbReference type="SMART" id="SM00342">
    <property type="entry name" value="HTH_ARAC"/>
    <property type="match status" value="1"/>
</dbReference>
<dbReference type="Gene3D" id="1.10.10.60">
    <property type="entry name" value="Homeodomain-like"/>
    <property type="match status" value="2"/>
</dbReference>
<dbReference type="PROSITE" id="PS00041">
    <property type="entry name" value="HTH_ARAC_FAMILY_1"/>
    <property type="match status" value="1"/>
</dbReference>
<evidence type="ECO:0000256" key="2">
    <source>
        <dbReference type="ARBA" id="ARBA00023125"/>
    </source>
</evidence>
<dbReference type="PROSITE" id="PS01124">
    <property type="entry name" value="HTH_ARAC_FAMILY_2"/>
    <property type="match status" value="1"/>
</dbReference>
<dbReference type="AlphaFoldDB" id="A0A7V7GUB2"/>
<dbReference type="SUPFAM" id="SSF52317">
    <property type="entry name" value="Class I glutamine amidotransferase-like"/>
    <property type="match status" value="1"/>
</dbReference>
<dbReference type="CDD" id="cd03138">
    <property type="entry name" value="GATase1_AraC_2"/>
    <property type="match status" value="1"/>
</dbReference>
<dbReference type="PANTHER" id="PTHR43130">
    <property type="entry name" value="ARAC-FAMILY TRANSCRIPTIONAL REGULATOR"/>
    <property type="match status" value="1"/>
</dbReference>
<feature type="domain" description="HTH araC/xylS-type" evidence="4">
    <location>
        <begin position="232"/>
        <end position="330"/>
    </location>
</feature>